<feature type="region of interest" description="Disordered" evidence="2">
    <location>
        <begin position="242"/>
        <end position="272"/>
    </location>
</feature>
<evidence type="ECO:0000313" key="3">
    <source>
        <dbReference type="Ensembl" id="ENSPSIP00000004456.1"/>
    </source>
</evidence>
<keyword evidence="1" id="KW-0175">Coiled coil</keyword>
<reference evidence="4" key="1">
    <citation type="submission" date="2011-10" db="EMBL/GenBank/DDBJ databases">
        <authorList>
            <consortium name="Soft-shell Turtle Genome Consortium"/>
        </authorList>
    </citation>
    <scope>NUCLEOTIDE SEQUENCE [LARGE SCALE GENOMIC DNA]</scope>
    <source>
        <strain evidence="4">Daiwa-1</strain>
    </source>
</reference>
<evidence type="ECO:0000313" key="4">
    <source>
        <dbReference type="Proteomes" id="UP000007267"/>
    </source>
</evidence>
<keyword evidence="4" id="KW-1185">Reference proteome</keyword>
<dbReference type="EMBL" id="AGCU01097828">
    <property type="status" value="NOT_ANNOTATED_CDS"/>
    <property type="molecule type" value="Genomic_DNA"/>
</dbReference>
<organism evidence="3 4">
    <name type="scientific">Pelodiscus sinensis</name>
    <name type="common">Chinese softshell turtle</name>
    <name type="synonym">Trionyx sinensis</name>
    <dbReference type="NCBI Taxonomy" id="13735"/>
    <lineage>
        <taxon>Eukaryota</taxon>
        <taxon>Metazoa</taxon>
        <taxon>Chordata</taxon>
        <taxon>Craniata</taxon>
        <taxon>Vertebrata</taxon>
        <taxon>Euteleostomi</taxon>
        <taxon>Archelosauria</taxon>
        <taxon>Testudinata</taxon>
        <taxon>Testudines</taxon>
        <taxon>Cryptodira</taxon>
        <taxon>Trionychia</taxon>
        <taxon>Trionychidae</taxon>
        <taxon>Pelodiscus</taxon>
    </lineage>
</organism>
<feature type="coiled-coil region" evidence="1">
    <location>
        <begin position="298"/>
        <end position="426"/>
    </location>
</feature>
<reference evidence="3" key="3">
    <citation type="submission" date="2025-08" db="UniProtKB">
        <authorList>
            <consortium name="Ensembl"/>
        </authorList>
    </citation>
    <scope>IDENTIFICATION</scope>
</reference>
<dbReference type="EMBL" id="AGCU01097826">
    <property type="status" value="NOT_ANNOTATED_CDS"/>
    <property type="molecule type" value="Genomic_DNA"/>
</dbReference>
<dbReference type="STRING" id="13735.ENSPSIP00000004456"/>
<dbReference type="Ensembl" id="ENSPSIT00000004481.1">
    <property type="protein sequence ID" value="ENSPSIP00000004456.1"/>
    <property type="gene ID" value="ENSPSIG00000004187.1"/>
</dbReference>
<evidence type="ECO:0000256" key="1">
    <source>
        <dbReference type="SAM" id="Coils"/>
    </source>
</evidence>
<dbReference type="PANTHER" id="PTHR18853">
    <property type="entry name" value="FORKHEAD-ASSOCIATED DOMAIN-CONTAINING PROTEIN 1-RELATED"/>
    <property type="match status" value="1"/>
</dbReference>
<dbReference type="eggNOG" id="ENOG502RXSM">
    <property type="taxonomic scope" value="Eukaryota"/>
</dbReference>
<accession>K7F8U6</accession>
<name>K7F8U6_PELSI</name>
<reference evidence="4" key="2">
    <citation type="journal article" date="2013" name="Nat. Genet.">
        <title>The draft genomes of soft-shell turtle and green sea turtle yield insights into the development and evolution of the turtle-specific body plan.</title>
        <authorList>
            <person name="Wang Z."/>
            <person name="Pascual-Anaya J."/>
            <person name="Zadissa A."/>
            <person name="Li W."/>
            <person name="Niimura Y."/>
            <person name="Huang Z."/>
            <person name="Li C."/>
            <person name="White S."/>
            <person name="Xiong Z."/>
            <person name="Fang D."/>
            <person name="Wang B."/>
            <person name="Ming Y."/>
            <person name="Chen Y."/>
            <person name="Zheng Y."/>
            <person name="Kuraku S."/>
            <person name="Pignatelli M."/>
            <person name="Herrero J."/>
            <person name="Beal K."/>
            <person name="Nozawa M."/>
            <person name="Li Q."/>
            <person name="Wang J."/>
            <person name="Zhang H."/>
            <person name="Yu L."/>
            <person name="Shigenobu S."/>
            <person name="Wang J."/>
            <person name="Liu J."/>
            <person name="Flicek P."/>
            <person name="Searle S."/>
            <person name="Wang J."/>
            <person name="Kuratani S."/>
            <person name="Yin Y."/>
            <person name="Aken B."/>
            <person name="Zhang G."/>
            <person name="Irie N."/>
        </authorList>
    </citation>
    <scope>NUCLEOTIDE SEQUENCE [LARGE SCALE GENOMIC DNA]</scope>
    <source>
        <strain evidence="4">Daiwa-1</strain>
    </source>
</reference>
<dbReference type="RefSeq" id="XP_025041255.1">
    <property type="nucleotide sequence ID" value="XM_025185470.1"/>
</dbReference>
<protein>
    <submittedName>
        <fullName evidence="3">Coiled-coil domain containing 27</fullName>
    </submittedName>
</protein>
<evidence type="ECO:0000256" key="2">
    <source>
        <dbReference type="SAM" id="MobiDB-lite"/>
    </source>
</evidence>
<dbReference type="InterPro" id="IPR052642">
    <property type="entry name" value="CC-FHA_domain"/>
</dbReference>
<dbReference type="GeneTree" id="ENSGT00940000154171"/>
<dbReference type="AlphaFoldDB" id="K7F8U6"/>
<feature type="compositionally biased region" description="Basic and acidic residues" evidence="2">
    <location>
        <begin position="242"/>
        <end position="254"/>
    </location>
</feature>
<dbReference type="OrthoDB" id="9949340at2759"/>
<gene>
    <name evidence="3" type="primary">CCDC27</name>
</gene>
<dbReference type="EMBL" id="AGCU01097829">
    <property type="status" value="NOT_ANNOTATED_CDS"/>
    <property type="molecule type" value="Genomic_DNA"/>
</dbReference>
<dbReference type="Proteomes" id="UP000007267">
    <property type="component" value="Unassembled WGS sequence"/>
</dbReference>
<dbReference type="CTD" id="148870"/>
<reference evidence="3" key="4">
    <citation type="submission" date="2025-09" db="UniProtKB">
        <authorList>
            <consortium name="Ensembl"/>
        </authorList>
    </citation>
    <scope>IDENTIFICATION</scope>
</reference>
<sequence length="607" mass="69092">MNLMTKGFSELQELSSRRQQMPVWKLPSGRSTLSKSAQAIRCYYENQADLRPAGFSESEYEPQVKELQRSFLMRPGCPRFSNKATSTTKLDGTLLKIPNKTYNLSTISLSSQLNFEEWEAAFQNVSPAESTTQAYFPPAAGQLLPSKSLTGLSKWKSFTEGVGPDEHRMGSRESKLPWYIDVIREKERCLLMMGEEINRLSRCEAECVKKDDVISVLREEIETLKKHLNMLGRDSVIPEEKDVAADPVADDSKTKMSSVSSTVQDGLGPSGTKEDLREEVACLKLKLIYSDKILDSRIASLSKSLMKDQEELQQLEKEYSEMQQKGLRQEDMEKELLSGTEIEEASEEEENEAEAEEKASLVKLREFQQMNQELCQELEKAKTDYDMATGAITSLQRQLAFQESQLRTAESDKEILQKELRERGNQLQAMSAKFSSLREERKHEEMMGMIERENYKLRQDTAEQEAKLAEQNKLIDDLQGKINRLQAEVLVAQHHIQKQLREQSELQSQVEALQHAEQQAKVALECTNARFERFRCKIIQATYSAAGIKSPQAEISDEEALETMQRIISDRVDFHSLLKQKGVKVPPLFTETASLPPPNSKKKSPVK</sequence>
<dbReference type="PANTHER" id="PTHR18853:SF9">
    <property type="entry name" value="COILED-COIL DOMAIN-CONTAINING PROTEIN 27"/>
    <property type="match status" value="1"/>
</dbReference>
<dbReference type="EMBL" id="AGCU01097827">
    <property type="status" value="NOT_ANNOTATED_CDS"/>
    <property type="molecule type" value="Genomic_DNA"/>
</dbReference>
<dbReference type="OMA" id="DAQCPEW"/>
<dbReference type="HOGENOM" id="CLU_025625_0_0_1"/>
<feature type="coiled-coil region" evidence="1">
    <location>
        <begin position="452"/>
        <end position="516"/>
    </location>
</feature>
<proteinExistence type="predicted"/>